<evidence type="ECO:0000256" key="1">
    <source>
        <dbReference type="SAM" id="MobiDB-lite"/>
    </source>
</evidence>
<sequence>MDMANLTSRVWLSSQPPPLPLPFSVNSSLQISHSTSSTQPSVSSPIALYYQAEDQPDSRSLLFDDEELLLLSSQSLSLLAPDAQLTAAPVARSASSTFAWSLPTVTRALYSSASLGASPGSALSSVVSPSPTPPPSSRGKASGRLAKRWEGWETETSTLYVTATDDIPTAITVWETYGESPVVDGGTTTITGYQGDSTLTVAGPTYVTLTFYPTTTTYHTERTTIPTSTKTKTSTQAPMATQTICWPGDSSVKERTGLKPTHDQSITLYVIAIYIVGIGIAWNLIGLRELLYPYKTMVIGFHEVGHVLSLICLGGSVGQFSITPDPGGQTRLYNPDPGSPPFPLPLGALPLGFLFNIFIGGLLTFCGFNTLASKIASFILAFCWLGVFFASSGLGKGMTILAAGLMVGLWWADHAWGLRFYVLFIGVMSSFYVLWDVIDDAIFAKENPCCPAQFTLVMPAISPGIFTLVWFFISFIFFIGFVLAGLATWKESHHVLPGAGIPSDVRRREA</sequence>
<evidence type="ECO:0000313" key="3">
    <source>
        <dbReference type="EMBL" id="ORY88232.1"/>
    </source>
</evidence>
<feature type="transmembrane region" description="Helical" evidence="2">
    <location>
        <begin position="266"/>
        <end position="285"/>
    </location>
</feature>
<dbReference type="PANTHER" id="PTHR33979">
    <property type="entry name" value="OS02G0221600 PROTEIN"/>
    <property type="match status" value="1"/>
</dbReference>
<organism evidence="3 4">
    <name type="scientific">Leucosporidium creatinivorum</name>
    <dbReference type="NCBI Taxonomy" id="106004"/>
    <lineage>
        <taxon>Eukaryota</taxon>
        <taxon>Fungi</taxon>
        <taxon>Dikarya</taxon>
        <taxon>Basidiomycota</taxon>
        <taxon>Pucciniomycotina</taxon>
        <taxon>Microbotryomycetes</taxon>
        <taxon>Leucosporidiales</taxon>
        <taxon>Leucosporidium</taxon>
    </lineage>
</organism>
<dbReference type="InterPro" id="IPR049500">
    <property type="entry name" value="Peptidase_M50B-like"/>
</dbReference>
<feature type="transmembrane region" description="Helical" evidence="2">
    <location>
        <begin position="468"/>
        <end position="489"/>
    </location>
</feature>
<dbReference type="OrthoDB" id="40823at2759"/>
<keyword evidence="4" id="KW-1185">Reference proteome</keyword>
<dbReference type="Proteomes" id="UP000193467">
    <property type="component" value="Unassembled WGS sequence"/>
</dbReference>
<dbReference type="EMBL" id="MCGR01000011">
    <property type="protein sequence ID" value="ORY88232.1"/>
    <property type="molecule type" value="Genomic_DNA"/>
</dbReference>
<reference evidence="3 4" key="1">
    <citation type="submission" date="2016-07" db="EMBL/GenBank/DDBJ databases">
        <title>Pervasive Adenine N6-methylation of Active Genes in Fungi.</title>
        <authorList>
            <consortium name="DOE Joint Genome Institute"/>
            <person name="Mondo S.J."/>
            <person name="Dannebaum R.O."/>
            <person name="Kuo R.C."/>
            <person name="Labutti K."/>
            <person name="Haridas S."/>
            <person name="Kuo A."/>
            <person name="Salamov A."/>
            <person name="Ahrendt S.R."/>
            <person name="Lipzen A."/>
            <person name="Sullivan W."/>
            <person name="Andreopoulos W.B."/>
            <person name="Clum A."/>
            <person name="Lindquist E."/>
            <person name="Daum C."/>
            <person name="Ramamoorthy G.K."/>
            <person name="Gryganskyi A."/>
            <person name="Culley D."/>
            <person name="Magnuson J.K."/>
            <person name="James T.Y."/>
            <person name="O'Malley M.A."/>
            <person name="Stajich J.E."/>
            <person name="Spatafora J.W."/>
            <person name="Visel A."/>
            <person name="Grigoriev I.V."/>
        </authorList>
    </citation>
    <scope>NUCLEOTIDE SEQUENCE [LARGE SCALE GENOMIC DNA]</scope>
    <source>
        <strain evidence="3 4">62-1032</strain>
    </source>
</reference>
<dbReference type="InParanoid" id="A0A1Y2FW37"/>
<evidence type="ECO:0000313" key="4">
    <source>
        <dbReference type="Proteomes" id="UP000193467"/>
    </source>
</evidence>
<keyword evidence="2" id="KW-0812">Transmembrane</keyword>
<keyword evidence="2" id="KW-1133">Transmembrane helix</keyword>
<accession>A0A1Y2FW37</accession>
<feature type="transmembrane region" description="Helical" evidence="2">
    <location>
        <begin position="297"/>
        <end position="322"/>
    </location>
</feature>
<dbReference type="PANTHER" id="PTHR33979:SF2">
    <property type="entry name" value="PEPTIDASE M50B-LIKE-DOMAIN-CONTAINING PROTEIN"/>
    <property type="match status" value="1"/>
</dbReference>
<name>A0A1Y2FW37_9BASI</name>
<gene>
    <name evidence="3" type="ORF">BCR35DRAFT_330110</name>
</gene>
<protein>
    <submittedName>
        <fullName evidence="3">Peptidase M50B-like-domain-containing protein</fullName>
    </submittedName>
</protein>
<feature type="transmembrane region" description="Helical" evidence="2">
    <location>
        <begin position="342"/>
        <end position="366"/>
    </location>
</feature>
<feature type="region of interest" description="Disordered" evidence="1">
    <location>
        <begin position="121"/>
        <end position="146"/>
    </location>
</feature>
<feature type="transmembrane region" description="Helical" evidence="2">
    <location>
        <begin position="417"/>
        <end position="435"/>
    </location>
</feature>
<comment type="caution">
    <text evidence="3">The sequence shown here is derived from an EMBL/GenBank/DDBJ whole genome shotgun (WGS) entry which is preliminary data.</text>
</comment>
<dbReference type="AlphaFoldDB" id="A0A1Y2FW37"/>
<keyword evidence="2" id="KW-0472">Membrane</keyword>
<dbReference type="Pfam" id="PF13398">
    <property type="entry name" value="Peptidase_M50B"/>
    <property type="match status" value="1"/>
</dbReference>
<proteinExistence type="predicted"/>
<evidence type="ECO:0000256" key="2">
    <source>
        <dbReference type="SAM" id="Phobius"/>
    </source>
</evidence>
<feature type="transmembrane region" description="Helical" evidence="2">
    <location>
        <begin position="378"/>
        <end position="411"/>
    </location>
</feature>